<organism evidence="1 2">
    <name type="scientific">Dactylosporangium cerinum</name>
    <dbReference type="NCBI Taxonomy" id="1434730"/>
    <lineage>
        <taxon>Bacteria</taxon>
        <taxon>Bacillati</taxon>
        <taxon>Actinomycetota</taxon>
        <taxon>Actinomycetes</taxon>
        <taxon>Micromonosporales</taxon>
        <taxon>Micromonosporaceae</taxon>
        <taxon>Dactylosporangium</taxon>
    </lineage>
</organism>
<sequence length="44" mass="4608">MAFSTQAKLLERVEQGDGAYDTPAVFTESGAVTDVRGDATGTDE</sequence>
<reference evidence="2" key="1">
    <citation type="journal article" date="2019" name="Int. J. Syst. Evol. Microbiol.">
        <title>The Global Catalogue of Microorganisms (GCM) 10K type strain sequencing project: providing services to taxonomists for standard genome sequencing and annotation.</title>
        <authorList>
            <consortium name="The Broad Institute Genomics Platform"/>
            <consortium name="The Broad Institute Genome Sequencing Center for Infectious Disease"/>
            <person name="Wu L."/>
            <person name="Ma J."/>
        </authorList>
    </citation>
    <scope>NUCLEOTIDE SEQUENCE [LARGE SCALE GENOMIC DNA]</scope>
    <source>
        <strain evidence="2">CGMCC 4.7152</strain>
    </source>
</reference>
<name>A0ABV9VIR6_9ACTN</name>
<gene>
    <name evidence="1" type="ORF">ACFPIJ_00445</name>
</gene>
<evidence type="ECO:0008006" key="3">
    <source>
        <dbReference type="Google" id="ProtNLM"/>
    </source>
</evidence>
<dbReference type="Proteomes" id="UP001595912">
    <property type="component" value="Unassembled WGS sequence"/>
</dbReference>
<comment type="caution">
    <text evidence="1">The sequence shown here is derived from an EMBL/GenBank/DDBJ whole genome shotgun (WGS) entry which is preliminary data.</text>
</comment>
<dbReference type="RefSeq" id="WP_380112492.1">
    <property type="nucleotide sequence ID" value="NZ_JBHSIU010000001.1"/>
</dbReference>
<protein>
    <recommendedName>
        <fullName evidence="3">ATP-grasp target RiPP</fullName>
    </recommendedName>
</protein>
<dbReference type="EMBL" id="JBHSIU010000001">
    <property type="protein sequence ID" value="MFC4996295.1"/>
    <property type="molecule type" value="Genomic_DNA"/>
</dbReference>
<proteinExistence type="predicted"/>
<keyword evidence="2" id="KW-1185">Reference proteome</keyword>
<evidence type="ECO:0000313" key="1">
    <source>
        <dbReference type="EMBL" id="MFC4996295.1"/>
    </source>
</evidence>
<accession>A0ABV9VIR6</accession>
<evidence type="ECO:0000313" key="2">
    <source>
        <dbReference type="Proteomes" id="UP001595912"/>
    </source>
</evidence>